<dbReference type="AlphaFoldDB" id="A0A197K691"/>
<gene>
    <name evidence="2" type="ORF">K457DRAFT_135191</name>
</gene>
<keyword evidence="3" id="KW-1185">Reference proteome</keyword>
<dbReference type="EMBL" id="KV442024">
    <property type="protein sequence ID" value="OAQ32688.1"/>
    <property type="molecule type" value="Genomic_DNA"/>
</dbReference>
<name>A0A197K691_9FUNG</name>
<organism evidence="2 3">
    <name type="scientific">Linnemannia elongata AG-77</name>
    <dbReference type="NCBI Taxonomy" id="1314771"/>
    <lineage>
        <taxon>Eukaryota</taxon>
        <taxon>Fungi</taxon>
        <taxon>Fungi incertae sedis</taxon>
        <taxon>Mucoromycota</taxon>
        <taxon>Mortierellomycotina</taxon>
        <taxon>Mortierellomycetes</taxon>
        <taxon>Mortierellales</taxon>
        <taxon>Mortierellaceae</taxon>
        <taxon>Linnemannia</taxon>
    </lineage>
</organism>
<dbReference type="OrthoDB" id="10500538at2759"/>
<evidence type="ECO:0000256" key="1">
    <source>
        <dbReference type="SAM" id="MobiDB-lite"/>
    </source>
</evidence>
<dbReference type="SUPFAM" id="SSF52047">
    <property type="entry name" value="RNI-like"/>
    <property type="match status" value="1"/>
</dbReference>
<dbReference type="Proteomes" id="UP000078512">
    <property type="component" value="Unassembled WGS sequence"/>
</dbReference>
<dbReference type="InterPro" id="IPR032675">
    <property type="entry name" value="LRR_dom_sf"/>
</dbReference>
<reference evidence="2 3" key="1">
    <citation type="submission" date="2016-05" db="EMBL/GenBank/DDBJ databases">
        <title>Genome sequencing reveals origins of a unique bacterial endosymbiosis in the earliest lineages of terrestrial Fungi.</title>
        <authorList>
            <consortium name="DOE Joint Genome Institute"/>
            <person name="Uehling J."/>
            <person name="Gryganskyi A."/>
            <person name="Hameed K."/>
            <person name="Tschaplinski T."/>
            <person name="Misztal P."/>
            <person name="Wu S."/>
            <person name="Desiro A."/>
            <person name="Vande Pol N."/>
            <person name="Du Z.-Y."/>
            <person name="Zienkiewicz A."/>
            <person name="Zienkiewicz K."/>
            <person name="Morin E."/>
            <person name="Tisserant E."/>
            <person name="Splivallo R."/>
            <person name="Hainaut M."/>
            <person name="Henrissat B."/>
            <person name="Ohm R."/>
            <person name="Kuo A."/>
            <person name="Yan J."/>
            <person name="Lipzen A."/>
            <person name="Nolan M."/>
            <person name="Labutti K."/>
            <person name="Barry K."/>
            <person name="Goldstein A."/>
            <person name="Labbe J."/>
            <person name="Schadt C."/>
            <person name="Tuskan G."/>
            <person name="Grigoriev I."/>
            <person name="Martin F."/>
            <person name="Vilgalys R."/>
            <person name="Bonito G."/>
        </authorList>
    </citation>
    <scope>NUCLEOTIDE SEQUENCE [LARGE SCALE GENOMIC DNA]</scope>
    <source>
        <strain evidence="2 3">AG-77</strain>
    </source>
</reference>
<accession>A0A197K691</accession>
<sequence>MDLFSTLPLECLQQIIQNLVDTNDVTALIALLQVNKYSATATLPFLYTTPFRDAFHARSLSGGKTTNLAVSNRLMARVLLSRALAYAQGAHVDEPAARLLSIVFDINTTTTNNSDNTENNGDNNSSVRDREVDKVSSLDYLAQIRQLDRRNLFPGLYAPFATLDSDLTRFIREDDFFTLAQLDLLPPTYKDAFPDQGELCQCSLSTVINRIVHWTIAFPILEQLQVIVLSISDIGRYLDNVGRLGSLRRVIVSMDKVFEYEMEGDDDGESPDRVQVWKALAVCKREALDQLVRFFREHTRMFPGCLQLVEYHPGDIGDRFYQECPEKVRIQVIGLLPPLLRPSVLNMGNWHRFFAHPEETDLSCVETVETGGPQGRVIDLIRERTEFLRRCRALRRLNMSCLGEGTFQWAVKEKQELERLQGNITNSQLSTDNQGAGATSSPLYLEHGLVPLAQVSISDVSSTTDELDDIVFAFSHTLESLTVHLRTELGPTISYFGQNWSVNLLALTHLTISTWNLLKIDRYLFARCPNLVSVELVDSNATRYHCREIVPCAPAQLAKLETVNILGWSSLTFHPDTLYSTERLISLTLSVPCASSIYCYIPPVDELNRSYGILQDDADLGTGATAGTPSEAFGTWEDAIVRPEWRWDWHLPHLAKLELTGEYAFRFQFRMLQGCPSLKTLDLNMLTESVTHVVVLTEADVFLPQQYNSDLYSTLPSTTTTPPQQQPQRERIVAPELQTLTMRGSWSINDAVMTQFLSRTTFPRLKRVVANAWIGFSWLGLTNALRDRAASSSSPSTTSTTTTAEPDTFKTIEFDRENPTPEERRDAGIVDIEGEGIQQSGLREDYLEARVWLQRFCHVLRVLDDDR</sequence>
<evidence type="ECO:0000313" key="3">
    <source>
        <dbReference type="Proteomes" id="UP000078512"/>
    </source>
</evidence>
<protein>
    <submittedName>
        <fullName evidence="2">Uncharacterized protein</fullName>
    </submittedName>
</protein>
<evidence type="ECO:0000313" key="2">
    <source>
        <dbReference type="EMBL" id="OAQ32688.1"/>
    </source>
</evidence>
<proteinExistence type="predicted"/>
<dbReference type="Gene3D" id="3.80.10.10">
    <property type="entry name" value="Ribonuclease Inhibitor"/>
    <property type="match status" value="1"/>
</dbReference>
<feature type="region of interest" description="Disordered" evidence="1">
    <location>
        <begin position="789"/>
        <end position="808"/>
    </location>
</feature>
<feature type="compositionally biased region" description="Low complexity" evidence="1">
    <location>
        <begin position="791"/>
        <end position="803"/>
    </location>
</feature>